<protein>
    <submittedName>
        <fullName evidence="6">HTH-type transcriptional regulator PgrR</fullName>
    </submittedName>
</protein>
<dbReference type="CDD" id="cd08422">
    <property type="entry name" value="PBP2_CrgA_like"/>
    <property type="match status" value="1"/>
</dbReference>
<dbReference type="Proteomes" id="UP000494329">
    <property type="component" value="Unassembled WGS sequence"/>
</dbReference>
<dbReference type="GO" id="GO:0003700">
    <property type="term" value="F:DNA-binding transcription factor activity"/>
    <property type="evidence" value="ECO:0007669"/>
    <property type="project" value="InterPro"/>
</dbReference>
<gene>
    <name evidence="6" type="primary">pgrR_3</name>
    <name evidence="6" type="ORF">LMG29739_00213</name>
</gene>
<evidence type="ECO:0000256" key="1">
    <source>
        <dbReference type="ARBA" id="ARBA00009437"/>
    </source>
</evidence>
<dbReference type="Pfam" id="PF00126">
    <property type="entry name" value="HTH_1"/>
    <property type="match status" value="1"/>
</dbReference>
<dbReference type="SUPFAM" id="SSF53850">
    <property type="entry name" value="Periplasmic binding protein-like II"/>
    <property type="match status" value="1"/>
</dbReference>
<keyword evidence="4" id="KW-0804">Transcription</keyword>
<reference evidence="6 7" key="1">
    <citation type="submission" date="2020-04" db="EMBL/GenBank/DDBJ databases">
        <authorList>
            <person name="De Canck E."/>
        </authorList>
    </citation>
    <scope>NUCLEOTIDE SEQUENCE [LARGE SCALE GENOMIC DNA]</scope>
    <source>
        <strain evidence="6 7">LMG 29739</strain>
    </source>
</reference>
<dbReference type="InterPro" id="IPR005119">
    <property type="entry name" value="LysR_subst-bd"/>
</dbReference>
<dbReference type="Pfam" id="PF03466">
    <property type="entry name" value="LysR_substrate"/>
    <property type="match status" value="1"/>
</dbReference>
<evidence type="ECO:0000256" key="2">
    <source>
        <dbReference type="ARBA" id="ARBA00023015"/>
    </source>
</evidence>
<evidence type="ECO:0000313" key="7">
    <source>
        <dbReference type="Proteomes" id="UP000494329"/>
    </source>
</evidence>
<name>A0A6J5D011_9BURK</name>
<dbReference type="GO" id="GO:0003677">
    <property type="term" value="F:DNA binding"/>
    <property type="evidence" value="ECO:0007669"/>
    <property type="project" value="UniProtKB-KW"/>
</dbReference>
<proteinExistence type="inferred from homology"/>
<accession>A0A6J5D011</accession>
<evidence type="ECO:0000256" key="3">
    <source>
        <dbReference type="ARBA" id="ARBA00023125"/>
    </source>
</evidence>
<keyword evidence="7" id="KW-1185">Reference proteome</keyword>
<sequence>MDRTRALTLFLAVARAGSFSRAAIEAGLTPQAMSKAVRQLEEHLNVRLLHRTTRKLSMTDEGSRLFELADPGMRMLDEAIDQVHASREAAGGVVRVAAAASLGGKLLVPLIRDYQQRHPSVRFDVLLDDHFTDLVEARVDVGFRVGVSAERNVVARKLRDVRLVICASPAYIGENGKPASLAQLLKHRCTGFRHPNTGKTLPWELQKGGEIVYQAVPAVATFNDVATEVEAVRSGIGIGQLATYMVQQDLDDGTLVPLLPQLSSARLSVFMYYPQRTQMPSRVRRFVDFVIEANRR</sequence>
<keyword evidence="3" id="KW-0238">DNA-binding</keyword>
<keyword evidence="2" id="KW-0805">Transcription regulation</keyword>
<evidence type="ECO:0000259" key="5">
    <source>
        <dbReference type="PROSITE" id="PS50931"/>
    </source>
</evidence>
<dbReference type="InterPro" id="IPR036390">
    <property type="entry name" value="WH_DNA-bd_sf"/>
</dbReference>
<dbReference type="AlphaFoldDB" id="A0A6J5D011"/>
<organism evidence="6 7">
    <name type="scientific">Paraburkholderia solisilvae</name>
    <dbReference type="NCBI Taxonomy" id="624376"/>
    <lineage>
        <taxon>Bacteria</taxon>
        <taxon>Pseudomonadati</taxon>
        <taxon>Pseudomonadota</taxon>
        <taxon>Betaproteobacteria</taxon>
        <taxon>Burkholderiales</taxon>
        <taxon>Burkholderiaceae</taxon>
        <taxon>Paraburkholderia</taxon>
    </lineage>
</organism>
<dbReference type="SUPFAM" id="SSF46785">
    <property type="entry name" value="Winged helix' DNA-binding domain"/>
    <property type="match status" value="1"/>
</dbReference>
<dbReference type="Gene3D" id="3.40.190.290">
    <property type="match status" value="1"/>
</dbReference>
<dbReference type="InterPro" id="IPR058163">
    <property type="entry name" value="LysR-type_TF_proteobact-type"/>
</dbReference>
<comment type="similarity">
    <text evidence="1">Belongs to the LysR transcriptional regulatory family.</text>
</comment>
<dbReference type="InterPro" id="IPR000847">
    <property type="entry name" value="LysR_HTH_N"/>
</dbReference>
<dbReference type="EMBL" id="CADIKF010000001">
    <property type="protein sequence ID" value="CAB3746554.1"/>
    <property type="molecule type" value="Genomic_DNA"/>
</dbReference>
<dbReference type="Gene3D" id="1.10.10.10">
    <property type="entry name" value="Winged helix-like DNA-binding domain superfamily/Winged helix DNA-binding domain"/>
    <property type="match status" value="1"/>
</dbReference>
<dbReference type="InterPro" id="IPR036388">
    <property type="entry name" value="WH-like_DNA-bd_sf"/>
</dbReference>
<evidence type="ECO:0000256" key="4">
    <source>
        <dbReference type="ARBA" id="ARBA00023163"/>
    </source>
</evidence>
<feature type="domain" description="HTH lysR-type" evidence="5">
    <location>
        <begin position="1"/>
        <end position="59"/>
    </location>
</feature>
<dbReference type="RefSeq" id="WP_175108878.1">
    <property type="nucleotide sequence ID" value="NZ_CADIKF010000001.1"/>
</dbReference>
<evidence type="ECO:0000313" key="6">
    <source>
        <dbReference type="EMBL" id="CAB3746554.1"/>
    </source>
</evidence>
<dbReference type="FunFam" id="1.10.10.10:FF:000001">
    <property type="entry name" value="LysR family transcriptional regulator"/>
    <property type="match status" value="1"/>
</dbReference>
<dbReference type="PROSITE" id="PS50931">
    <property type="entry name" value="HTH_LYSR"/>
    <property type="match status" value="1"/>
</dbReference>
<dbReference type="PANTHER" id="PTHR30537">
    <property type="entry name" value="HTH-TYPE TRANSCRIPTIONAL REGULATOR"/>
    <property type="match status" value="1"/>
</dbReference>
<dbReference type="PANTHER" id="PTHR30537:SF5">
    <property type="entry name" value="HTH-TYPE TRANSCRIPTIONAL ACTIVATOR TTDR-RELATED"/>
    <property type="match status" value="1"/>
</dbReference>